<dbReference type="AlphaFoldDB" id="A0A545V846"/>
<name>A0A545V846_9HYPO</name>
<evidence type="ECO:0000313" key="1">
    <source>
        <dbReference type="EMBL" id="TQV97883.1"/>
    </source>
</evidence>
<dbReference type="EMBL" id="SPUK01000004">
    <property type="protein sequence ID" value="TQV97883.1"/>
    <property type="molecule type" value="Genomic_DNA"/>
</dbReference>
<reference evidence="1 2" key="1">
    <citation type="journal article" date="2019" name="Appl. Microbiol. Biotechnol.">
        <title>Genome sequence of Isaria javanica and comparative genome analysis insights into family S53 peptidase evolution in fungal entomopathogens.</title>
        <authorList>
            <person name="Lin R."/>
            <person name="Zhang X."/>
            <person name="Xin B."/>
            <person name="Zou M."/>
            <person name="Gao Y."/>
            <person name="Qin F."/>
            <person name="Hu Q."/>
            <person name="Xie B."/>
            <person name="Cheng X."/>
        </authorList>
    </citation>
    <scope>NUCLEOTIDE SEQUENCE [LARGE SCALE GENOMIC DNA]</scope>
    <source>
        <strain evidence="1 2">IJ1G</strain>
    </source>
</reference>
<sequence length="103" mass="11898">MILNRQGDKGFWQYSRCPSGAAKVGLSRTWVRWRPYLQTFVNREEGSLYLVVGYTSLPKNTRRHGPPGLMLARFLSIEMTVARPLGIRDVSLQLYDRRLPTQT</sequence>
<gene>
    <name evidence="1" type="ORF">IF1G_03626</name>
</gene>
<protein>
    <submittedName>
        <fullName evidence="1">Uncharacterized protein</fullName>
    </submittedName>
</protein>
<dbReference type="Proteomes" id="UP000315783">
    <property type="component" value="Unassembled WGS sequence"/>
</dbReference>
<organism evidence="1 2">
    <name type="scientific">Cordyceps javanica</name>
    <dbReference type="NCBI Taxonomy" id="43265"/>
    <lineage>
        <taxon>Eukaryota</taxon>
        <taxon>Fungi</taxon>
        <taxon>Dikarya</taxon>
        <taxon>Ascomycota</taxon>
        <taxon>Pezizomycotina</taxon>
        <taxon>Sordariomycetes</taxon>
        <taxon>Hypocreomycetidae</taxon>
        <taxon>Hypocreales</taxon>
        <taxon>Cordycipitaceae</taxon>
        <taxon>Cordyceps</taxon>
    </lineage>
</organism>
<comment type="caution">
    <text evidence="1">The sequence shown here is derived from an EMBL/GenBank/DDBJ whole genome shotgun (WGS) entry which is preliminary data.</text>
</comment>
<accession>A0A545V846</accession>
<proteinExistence type="predicted"/>
<keyword evidence="2" id="KW-1185">Reference proteome</keyword>
<evidence type="ECO:0000313" key="2">
    <source>
        <dbReference type="Proteomes" id="UP000315783"/>
    </source>
</evidence>